<protein>
    <recommendedName>
        <fullName evidence="3">PE domain-containing protein</fullName>
    </recommendedName>
</protein>
<keyword evidence="2" id="KW-1185">Reference proteome</keyword>
<accession>A0ABT1K8S3</accession>
<evidence type="ECO:0008006" key="3">
    <source>
        <dbReference type="Google" id="ProtNLM"/>
    </source>
</evidence>
<dbReference type="Proteomes" id="UP001320766">
    <property type="component" value="Unassembled WGS sequence"/>
</dbReference>
<dbReference type="Gene3D" id="1.10.287.1060">
    <property type="entry name" value="ESAT-6-like"/>
    <property type="match status" value="1"/>
</dbReference>
<proteinExistence type="predicted"/>
<dbReference type="Pfam" id="PF10824">
    <property type="entry name" value="T7SS_ESX_EspC"/>
    <property type="match status" value="1"/>
</dbReference>
<dbReference type="EMBL" id="JAMZEC010000001">
    <property type="protein sequence ID" value="MCP2350400.1"/>
    <property type="molecule type" value="Genomic_DNA"/>
</dbReference>
<sequence>MSAWAEGFDVAWAHMRRAGSCWSTPAERLREARGLVDGVLAAAPWGDDQYGRQFAADFAARLDGLATGCEHGARNMDDLEEQVDTAARTYQRADQPDLQV</sequence>
<name>A0ABT1K8S3_9ACTN</name>
<dbReference type="RefSeq" id="WP_253775740.1">
    <property type="nucleotide sequence ID" value="NZ_BAAAVE010000003.1"/>
</dbReference>
<evidence type="ECO:0000313" key="1">
    <source>
        <dbReference type="EMBL" id="MCP2350400.1"/>
    </source>
</evidence>
<gene>
    <name evidence="1" type="ORF">HD595_006522</name>
</gene>
<evidence type="ECO:0000313" key="2">
    <source>
        <dbReference type="Proteomes" id="UP001320766"/>
    </source>
</evidence>
<comment type="caution">
    <text evidence="1">The sequence shown here is derived from an EMBL/GenBank/DDBJ whole genome shotgun (WGS) entry which is preliminary data.</text>
</comment>
<dbReference type="InterPro" id="IPR022536">
    <property type="entry name" value="EspC"/>
</dbReference>
<organism evidence="1 2">
    <name type="scientific">Nonomuraea roseoviolacea subsp. carminata</name>
    <dbReference type="NCBI Taxonomy" id="160689"/>
    <lineage>
        <taxon>Bacteria</taxon>
        <taxon>Bacillati</taxon>
        <taxon>Actinomycetota</taxon>
        <taxon>Actinomycetes</taxon>
        <taxon>Streptosporangiales</taxon>
        <taxon>Streptosporangiaceae</taxon>
        <taxon>Nonomuraea</taxon>
    </lineage>
</organism>
<reference evidence="1 2" key="1">
    <citation type="submission" date="2022-06" db="EMBL/GenBank/DDBJ databases">
        <title>Sequencing the genomes of 1000 actinobacteria strains.</title>
        <authorList>
            <person name="Klenk H.-P."/>
        </authorList>
    </citation>
    <scope>NUCLEOTIDE SEQUENCE [LARGE SCALE GENOMIC DNA]</scope>
    <source>
        <strain evidence="1 2">DSM 44170</strain>
    </source>
</reference>